<proteinExistence type="inferred from homology"/>
<dbReference type="RefSeq" id="WP_055391626.1">
    <property type="nucleotide sequence ID" value="NZ_CXWA01000016.1"/>
</dbReference>
<feature type="modified residue" description="N6-(pyridoxal phosphate)lysine" evidence="9">
    <location>
        <position position="229"/>
    </location>
</feature>
<dbReference type="HAMAP" id="MF_01023">
    <property type="entry name" value="HisC_aminotrans_2"/>
    <property type="match status" value="1"/>
</dbReference>
<dbReference type="NCBIfam" id="TIGR01141">
    <property type="entry name" value="hisC"/>
    <property type="match status" value="1"/>
</dbReference>
<reference evidence="12" key="1">
    <citation type="submission" date="2015-07" db="EMBL/GenBank/DDBJ databases">
        <authorList>
            <person name="Rodrigo-Torres Lidia"/>
            <person name="Arahal R.David."/>
        </authorList>
    </citation>
    <scope>NUCLEOTIDE SEQUENCE [LARGE SCALE GENOMIC DNA]</scope>
    <source>
        <strain evidence="12">CECT 5096</strain>
    </source>
</reference>
<dbReference type="PANTHER" id="PTHR43643">
    <property type="entry name" value="HISTIDINOL-PHOSPHATE AMINOTRANSFERASE 2"/>
    <property type="match status" value="1"/>
</dbReference>
<protein>
    <recommendedName>
        <fullName evidence="9">Histidinol-phosphate aminotransferase</fullName>
        <ecNumber evidence="9">2.6.1.9</ecNumber>
    </recommendedName>
    <alternativeName>
        <fullName evidence="9">Imidazole acetol-phosphate transaminase</fullName>
    </alternativeName>
</protein>
<comment type="cofactor">
    <cofactor evidence="1 9">
        <name>pyridoxal 5'-phosphate</name>
        <dbReference type="ChEBI" id="CHEBI:597326"/>
    </cofactor>
</comment>
<keyword evidence="12" id="KW-1185">Reference proteome</keyword>
<dbReference type="PANTHER" id="PTHR43643:SF3">
    <property type="entry name" value="HISTIDINOL-PHOSPHATE AMINOTRANSFERASE"/>
    <property type="match status" value="1"/>
</dbReference>
<dbReference type="Proteomes" id="UP000049983">
    <property type="component" value="Unassembled WGS sequence"/>
</dbReference>
<dbReference type="InterPro" id="IPR015421">
    <property type="entry name" value="PyrdxlP-dep_Trfase_major"/>
</dbReference>
<feature type="domain" description="Aminotransferase class I/classII large" evidence="10">
    <location>
        <begin position="38"/>
        <end position="363"/>
    </location>
</feature>
<dbReference type="Pfam" id="PF00155">
    <property type="entry name" value="Aminotran_1_2"/>
    <property type="match status" value="1"/>
</dbReference>
<comment type="catalytic activity">
    <reaction evidence="8 9">
        <text>L-histidinol phosphate + 2-oxoglutarate = 3-(imidazol-4-yl)-2-oxopropyl phosphate + L-glutamate</text>
        <dbReference type="Rhea" id="RHEA:23744"/>
        <dbReference type="ChEBI" id="CHEBI:16810"/>
        <dbReference type="ChEBI" id="CHEBI:29985"/>
        <dbReference type="ChEBI" id="CHEBI:57766"/>
        <dbReference type="ChEBI" id="CHEBI:57980"/>
        <dbReference type="EC" id="2.6.1.9"/>
    </reaction>
</comment>
<dbReference type="Gene3D" id="3.40.640.10">
    <property type="entry name" value="Type I PLP-dependent aspartate aminotransferase-like (Major domain)"/>
    <property type="match status" value="1"/>
</dbReference>
<sequence>MTDLDKIIRPSLKQLQPYNSGLSMAAVQKLCGLAEVNRLASNENPFGPAPDVLEYIRKQQDHLHIYPSSEASDLRTGLAAYLDTDPDLLVFGNGSEELLSIIFRSVIEPGDRVITLYPSFPLHEDYAVLMGAGIERVGLRDDLTIDVDKLVAAASKPTKLLIFSHPVNPVGCWMSRDDLMKVLDTRHPDTLLVLDEAYFEFALNGNYCSGLDLLASGKGHWIVLRTFSKAWGLAGLRIGYGVCSSPDLAAALDLTKTPFNTNTLAQTAALLALGNEAHTKKSVAAIAKERDKMRTALMERDLRVAPTQANYVFFETDLPSVEVADALMRLGTLVKPWKQEGFDRFIRVTVGRQEENRLFLDHLDSIRVQNTHNGRRLKNTENASK</sequence>
<dbReference type="CDD" id="cd00609">
    <property type="entry name" value="AAT_like"/>
    <property type="match status" value="1"/>
</dbReference>
<evidence type="ECO:0000313" key="12">
    <source>
        <dbReference type="Proteomes" id="UP000049983"/>
    </source>
</evidence>
<dbReference type="InterPro" id="IPR015424">
    <property type="entry name" value="PyrdxlP-dep_Trfase"/>
</dbReference>
<dbReference type="InterPro" id="IPR005861">
    <property type="entry name" value="HisP_aminotrans"/>
</dbReference>
<dbReference type="InterPro" id="IPR050106">
    <property type="entry name" value="HistidinolP_aminotransfase"/>
</dbReference>
<evidence type="ECO:0000256" key="7">
    <source>
        <dbReference type="ARBA" id="ARBA00022898"/>
    </source>
</evidence>
<dbReference type="SUPFAM" id="SSF53383">
    <property type="entry name" value="PLP-dependent transferases"/>
    <property type="match status" value="1"/>
</dbReference>
<evidence type="ECO:0000256" key="5">
    <source>
        <dbReference type="ARBA" id="ARBA00022576"/>
    </source>
</evidence>
<dbReference type="AlphaFoldDB" id="A0A0M7AZX8"/>
<keyword evidence="6 9" id="KW-0808">Transferase</keyword>
<dbReference type="EC" id="2.6.1.9" evidence="9"/>
<keyword evidence="7 9" id="KW-0663">Pyridoxal phosphate</keyword>
<keyword evidence="9" id="KW-0368">Histidine biosynthesis</keyword>
<accession>A0A0M7AZX8</accession>
<dbReference type="Gene3D" id="3.90.1150.10">
    <property type="entry name" value="Aspartate Aminotransferase, domain 1"/>
    <property type="match status" value="1"/>
</dbReference>
<comment type="pathway">
    <text evidence="2 9">Amino-acid biosynthesis; L-histidine biosynthesis; L-histidine from 5-phospho-alpha-D-ribose 1-diphosphate: step 7/9.</text>
</comment>
<evidence type="ECO:0000256" key="3">
    <source>
        <dbReference type="ARBA" id="ARBA00007970"/>
    </source>
</evidence>
<evidence type="ECO:0000256" key="9">
    <source>
        <dbReference type="HAMAP-Rule" id="MF_01023"/>
    </source>
</evidence>
<evidence type="ECO:0000256" key="4">
    <source>
        <dbReference type="ARBA" id="ARBA00011738"/>
    </source>
</evidence>
<dbReference type="EMBL" id="CXWC01000018">
    <property type="protein sequence ID" value="CTQ79293.1"/>
    <property type="molecule type" value="Genomic_DNA"/>
</dbReference>
<organism evidence="11 12">
    <name type="scientific">Roseibium album</name>
    <dbReference type="NCBI Taxonomy" id="311410"/>
    <lineage>
        <taxon>Bacteria</taxon>
        <taxon>Pseudomonadati</taxon>
        <taxon>Pseudomonadota</taxon>
        <taxon>Alphaproteobacteria</taxon>
        <taxon>Hyphomicrobiales</taxon>
        <taxon>Stappiaceae</taxon>
        <taxon>Roseibium</taxon>
    </lineage>
</organism>
<keyword evidence="9" id="KW-0028">Amino-acid biosynthesis</keyword>
<dbReference type="STRING" id="311410.LA5095_05997"/>
<evidence type="ECO:0000256" key="8">
    <source>
        <dbReference type="ARBA" id="ARBA00047481"/>
    </source>
</evidence>
<dbReference type="InterPro" id="IPR001917">
    <property type="entry name" value="Aminotrans_II_pyridoxalP_BS"/>
</dbReference>
<dbReference type="GO" id="GO:0004400">
    <property type="term" value="F:histidinol-phosphate transaminase activity"/>
    <property type="evidence" value="ECO:0007669"/>
    <property type="project" value="UniProtKB-UniRule"/>
</dbReference>
<keyword evidence="5 9" id="KW-0032">Aminotransferase</keyword>
<evidence type="ECO:0000256" key="2">
    <source>
        <dbReference type="ARBA" id="ARBA00005011"/>
    </source>
</evidence>
<dbReference type="InterPro" id="IPR015422">
    <property type="entry name" value="PyrdxlP-dep_Trfase_small"/>
</dbReference>
<dbReference type="GO" id="GO:0000105">
    <property type="term" value="P:L-histidine biosynthetic process"/>
    <property type="evidence" value="ECO:0007669"/>
    <property type="project" value="UniProtKB-UniRule"/>
</dbReference>
<evidence type="ECO:0000313" key="11">
    <source>
        <dbReference type="EMBL" id="CTQ79293.1"/>
    </source>
</evidence>
<comment type="similarity">
    <text evidence="3 9">Belongs to the class-II pyridoxal-phosphate-dependent aminotransferase family. Histidinol-phosphate aminotransferase subfamily.</text>
</comment>
<dbReference type="OrthoDB" id="9809616at2"/>
<name>A0A0M7AZX8_9HYPH</name>
<gene>
    <name evidence="9 11" type="primary">hisC</name>
    <name evidence="11" type="ORF">LA5096_06116</name>
</gene>
<evidence type="ECO:0000256" key="6">
    <source>
        <dbReference type="ARBA" id="ARBA00022679"/>
    </source>
</evidence>
<dbReference type="GeneID" id="97673344"/>
<dbReference type="GO" id="GO:0030170">
    <property type="term" value="F:pyridoxal phosphate binding"/>
    <property type="evidence" value="ECO:0007669"/>
    <property type="project" value="InterPro"/>
</dbReference>
<evidence type="ECO:0000256" key="1">
    <source>
        <dbReference type="ARBA" id="ARBA00001933"/>
    </source>
</evidence>
<comment type="subunit">
    <text evidence="4 9">Homodimer.</text>
</comment>
<evidence type="ECO:0000259" key="10">
    <source>
        <dbReference type="Pfam" id="PF00155"/>
    </source>
</evidence>
<dbReference type="UniPathway" id="UPA00031">
    <property type="reaction ID" value="UER00012"/>
</dbReference>
<dbReference type="InterPro" id="IPR004839">
    <property type="entry name" value="Aminotransferase_I/II_large"/>
</dbReference>
<dbReference type="PROSITE" id="PS00599">
    <property type="entry name" value="AA_TRANSFER_CLASS_2"/>
    <property type="match status" value="1"/>
</dbReference>